<sequence length="482" mass="50904">MAIPISDIIQVNIAVSPNAVAVEGFGPLLFLSKQFVPAPGERVPVRQYTSMAAVSADFPSGEIYNAALAWFSQKPTPKYFLVGAITHEDVTPATSGSVTASAAATLETITALTNGVLSINVDGVDRSTAPINFSSAHDFDAATSMANAALVAAGIPVTMSNSEGTFKIVTKSVGAKSIIGDVYGSAAPAFKLDAESSPVYVHGTDEVSAGSDLNAILNSTFDFFFVAIDRKYRGSSSGNVQMTVAKWAEANEKVFGWADNDPQILVVGAESSFKRAKEQNLQRTLLVYDASDNGDEYPEISILGRASTVNFNVANSALVLAFKQGPAIKTADLSPNQLAALERVNGNAFINVGGNTMFYNGKMADGTWFDTVQGVSWLTSKVRANVFNLFYTSTTKIPWTDTGVALVNQQVTLALELAVTNGLIAPGYDNEGNFYPDGYKVLSTDLALMQSQKGARIWEGTSFIAIGSGALQGAVISGNFVQ</sequence>
<accession>A0A218MAH2</accession>
<keyword evidence="2" id="KW-1185">Reference proteome</keyword>
<evidence type="ECO:0000313" key="1">
    <source>
        <dbReference type="EMBL" id="ASD53991.1"/>
    </source>
</evidence>
<evidence type="ECO:0008006" key="3">
    <source>
        <dbReference type="Google" id="ProtNLM"/>
    </source>
</evidence>
<dbReference type="Pfam" id="PF11863">
    <property type="entry name" value="DUF3383"/>
    <property type="match status" value="1"/>
</dbReference>
<reference evidence="2" key="1">
    <citation type="submission" date="2017-05" db="EMBL/GenBank/DDBJ databases">
        <title>ST32 complete genome sequence.</title>
        <authorList>
            <person name="Liu X."/>
            <person name="Liu H."/>
        </authorList>
    </citation>
    <scope>NUCLEOTIDE SEQUENCE [LARGE SCALE GENOMIC DNA]</scope>
</reference>
<dbReference type="EMBL" id="MF044458">
    <property type="protein sequence ID" value="ASD53991.1"/>
    <property type="molecule type" value="Genomic_DNA"/>
</dbReference>
<name>A0A218MAH2_9CAUD</name>
<organism evidence="1 2">
    <name type="scientific">Escherichia phage ST32</name>
    <dbReference type="NCBI Taxonomy" id="2005048"/>
    <lineage>
        <taxon>Viruses</taxon>
        <taxon>Duplodnaviria</taxon>
        <taxon>Heunggongvirae</taxon>
        <taxon>Uroviricota</taxon>
        <taxon>Caudoviricetes</taxon>
        <taxon>Chaseviridae</taxon>
        <taxon>Cleopatravirinae</taxon>
        <taxon>Carltongylesvirus</taxon>
        <taxon>Carltongylesvirus ST32</taxon>
    </lineage>
</organism>
<evidence type="ECO:0000313" key="2">
    <source>
        <dbReference type="Proteomes" id="UP000222133"/>
    </source>
</evidence>
<dbReference type="Proteomes" id="UP000222133">
    <property type="component" value="Segment"/>
</dbReference>
<proteinExistence type="predicted"/>
<protein>
    <recommendedName>
        <fullName evidence="3">Tail sheath protein</fullName>
    </recommendedName>
</protein>
<gene>
    <name evidence="1" type="ORF">ST32_0062</name>
</gene>
<dbReference type="InterPro" id="IPR021808">
    <property type="entry name" value="DUF3383"/>
</dbReference>